<evidence type="ECO:0000313" key="2">
    <source>
        <dbReference type="EMBL" id="SNS88692.1"/>
    </source>
</evidence>
<evidence type="ECO:0008006" key="4">
    <source>
        <dbReference type="Google" id="ProtNLM"/>
    </source>
</evidence>
<dbReference type="Proteomes" id="UP000198318">
    <property type="component" value="Unassembled WGS sequence"/>
</dbReference>
<evidence type="ECO:0000256" key="1">
    <source>
        <dbReference type="SAM" id="MobiDB-lite"/>
    </source>
</evidence>
<gene>
    <name evidence="2" type="ORF">SAMN05443665_1011137</name>
</gene>
<dbReference type="OrthoDB" id="3479493at2"/>
<evidence type="ECO:0000313" key="3">
    <source>
        <dbReference type="Proteomes" id="UP000198318"/>
    </source>
</evidence>
<feature type="region of interest" description="Disordered" evidence="1">
    <location>
        <begin position="32"/>
        <end position="58"/>
    </location>
</feature>
<name>A0A239I5Q2_9ACTN</name>
<proteinExistence type="predicted"/>
<protein>
    <recommendedName>
        <fullName evidence="4">Lipoprotein</fullName>
    </recommendedName>
</protein>
<dbReference type="AlphaFoldDB" id="A0A239I5Q2"/>
<accession>A0A239I5Q2</accession>
<dbReference type="PROSITE" id="PS51257">
    <property type="entry name" value="PROKAR_LIPOPROTEIN"/>
    <property type="match status" value="1"/>
</dbReference>
<organism evidence="2 3">
    <name type="scientific">Actinomadura meyerae</name>
    <dbReference type="NCBI Taxonomy" id="240840"/>
    <lineage>
        <taxon>Bacteria</taxon>
        <taxon>Bacillati</taxon>
        <taxon>Actinomycetota</taxon>
        <taxon>Actinomycetes</taxon>
        <taxon>Streptosporangiales</taxon>
        <taxon>Thermomonosporaceae</taxon>
        <taxon>Actinomadura</taxon>
    </lineage>
</organism>
<dbReference type="EMBL" id="FZOR01000011">
    <property type="protein sequence ID" value="SNS88692.1"/>
    <property type="molecule type" value="Genomic_DNA"/>
</dbReference>
<reference evidence="2 3" key="1">
    <citation type="submission" date="2017-06" db="EMBL/GenBank/DDBJ databases">
        <authorList>
            <person name="Kim H.J."/>
            <person name="Triplett B.A."/>
        </authorList>
    </citation>
    <scope>NUCLEOTIDE SEQUENCE [LARGE SCALE GENOMIC DNA]</scope>
    <source>
        <strain evidence="2 3">DSM 44715</strain>
    </source>
</reference>
<dbReference type="RefSeq" id="WP_089326475.1">
    <property type="nucleotide sequence ID" value="NZ_FZOR01000011.1"/>
</dbReference>
<sequence length="175" mass="18286">MHARPPRAAALLVPLFVLPLLGLGACGGQDEVTMPPLTPEPGDSQFLDAPEPTASAASAKETLPARLALFKYLRGLAAGNAKVCAYLTPAYQREAFGGPAACRTGFAAARAKLRPQDIAALRGVTVPACEPGPGDGEYTVRFEDLAWKGEPARPGGPLAASFTLRKTGAYWQITV</sequence>
<keyword evidence="3" id="KW-1185">Reference proteome</keyword>